<keyword evidence="1" id="KW-1133">Transmembrane helix</keyword>
<sequence length="370" mass="40632">MARKFLYLIAAIITLVIAGGFVVRIYEKELTEFAFVPTTEFEEQKAFATNIYDDPAMWFARGRSGAENVTSWQPVGAEKIEVPGSAAIFFIHPTSYMEKTHWNAPLDDKLSQDRAKLFLQGLASPFAASGEIWAPRYRQAAIGAFLTDKPEGQQALDAAYQDVLLAFDDFVAKVQKDRPIILAGHSQGALHLTHLLKDRVAGKPIAKRIVAAYAVGWPVSIETDLPEMGLPACTSPDQTGCILAWQSFAEPAEYERILKVYDSTTGFNGQSRANTTMLCTNPLTGGAAAEAGVEANLGTLKPSDDMKTGELVKAAIPARCDQRGFLLIGDPPELGPYVLPGNNYHVYDYPLFWANVRADALWRVQKFLAR</sequence>
<dbReference type="AlphaFoldDB" id="A0A371BJV9"/>
<dbReference type="InterPro" id="IPR029058">
    <property type="entry name" value="AB_hydrolase_fold"/>
</dbReference>
<dbReference type="SUPFAM" id="SSF53474">
    <property type="entry name" value="alpha/beta-Hydrolases"/>
    <property type="match status" value="1"/>
</dbReference>
<evidence type="ECO:0000313" key="2">
    <source>
        <dbReference type="EMBL" id="RDV07846.1"/>
    </source>
</evidence>
<organism evidence="2 3">
    <name type="scientific">Sphingorhabdus pulchriflava</name>
    <dbReference type="NCBI Taxonomy" id="2292257"/>
    <lineage>
        <taxon>Bacteria</taxon>
        <taxon>Pseudomonadati</taxon>
        <taxon>Pseudomonadota</taxon>
        <taxon>Alphaproteobacteria</taxon>
        <taxon>Sphingomonadales</taxon>
        <taxon>Sphingomonadaceae</taxon>
        <taxon>Sphingorhabdus</taxon>
    </lineage>
</organism>
<protein>
    <submittedName>
        <fullName evidence="2">DUF3089 domain-containing protein</fullName>
    </submittedName>
</protein>
<feature type="transmembrane region" description="Helical" evidence="1">
    <location>
        <begin position="5"/>
        <end position="26"/>
    </location>
</feature>
<proteinExistence type="predicted"/>
<dbReference type="EMBL" id="QRGP01000001">
    <property type="protein sequence ID" value="RDV07846.1"/>
    <property type="molecule type" value="Genomic_DNA"/>
</dbReference>
<keyword evidence="1" id="KW-0812">Transmembrane</keyword>
<dbReference type="OrthoDB" id="9794645at2"/>
<dbReference type="Proteomes" id="UP000263833">
    <property type="component" value="Unassembled WGS sequence"/>
</dbReference>
<name>A0A371BJV9_9SPHN</name>
<evidence type="ECO:0000313" key="3">
    <source>
        <dbReference type="Proteomes" id="UP000263833"/>
    </source>
</evidence>
<reference evidence="3" key="1">
    <citation type="submission" date="2018-08" db="EMBL/GenBank/DDBJ databases">
        <authorList>
            <person name="Kim S.-J."/>
            <person name="Jung G.-Y."/>
        </authorList>
    </citation>
    <scope>NUCLEOTIDE SEQUENCE [LARGE SCALE GENOMIC DNA]</scope>
    <source>
        <strain evidence="3">GY_G</strain>
    </source>
</reference>
<evidence type="ECO:0000256" key="1">
    <source>
        <dbReference type="SAM" id="Phobius"/>
    </source>
</evidence>
<keyword evidence="3" id="KW-1185">Reference proteome</keyword>
<dbReference type="RefSeq" id="WP_115549407.1">
    <property type="nucleotide sequence ID" value="NZ_QRGP01000001.1"/>
</dbReference>
<keyword evidence="1" id="KW-0472">Membrane</keyword>
<dbReference type="Pfam" id="PF11288">
    <property type="entry name" value="DUF3089"/>
    <property type="match status" value="1"/>
</dbReference>
<dbReference type="InterPro" id="IPR021440">
    <property type="entry name" value="DUF3089"/>
</dbReference>
<comment type="caution">
    <text evidence="2">The sequence shown here is derived from an EMBL/GenBank/DDBJ whole genome shotgun (WGS) entry which is preliminary data.</text>
</comment>
<gene>
    <name evidence="2" type="ORF">DXH95_04700</name>
</gene>
<accession>A0A371BJV9</accession>